<proteinExistence type="predicted"/>
<dbReference type="CDD" id="cd06222">
    <property type="entry name" value="RNase_H_like"/>
    <property type="match status" value="1"/>
</dbReference>
<accession>A0ABQ7MRD8</accession>
<dbReference type="Proteomes" id="UP000823674">
    <property type="component" value="Chromosome A04"/>
</dbReference>
<sequence>MELEKSIDEYALLAMTDKMVDEDDLLDDMAELDEQNRDEVMEDGRIEAISQLSPERPSSTTNGTGAMTNQKNTQTLQQITTLGKRRGARSPDLKGVSASRKLAKMEPDMDIQEQQRTTNRVVQTPPSTRWRCQTDASWINNTDRVGLGFVLLDRGTPVLFGAQGIGHAASPLHAEAEGLLWAMQELLKLGNRAIRFESDCEQLVKLLEDKEDWPAMAPEIDEIQALSAEFTEITTAYIPRSTNVRADSLAKGGRSRAFGTPFVNCFAPSWLTPDAGQEAAN</sequence>
<protein>
    <recommendedName>
        <fullName evidence="2">RNase H type-1 domain-containing protein</fullName>
    </recommendedName>
</protein>
<reference evidence="3 4" key="1">
    <citation type="submission" date="2021-03" db="EMBL/GenBank/DDBJ databases">
        <authorList>
            <person name="King G.J."/>
            <person name="Bancroft I."/>
            <person name="Baten A."/>
            <person name="Bloomfield J."/>
            <person name="Borpatragohain P."/>
            <person name="He Z."/>
            <person name="Irish N."/>
            <person name="Irwin J."/>
            <person name="Liu K."/>
            <person name="Mauleon R.P."/>
            <person name="Moore J."/>
            <person name="Morris R."/>
            <person name="Ostergaard L."/>
            <person name="Wang B."/>
            <person name="Wells R."/>
        </authorList>
    </citation>
    <scope>NUCLEOTIDE SEQUENCE [LARGE SCALE GENOMIC DNA]</scope>
    <source>
        <strain evidence="3">R-o-18</strain>
        <tissue evidence="3">Leaf</tissue>
    </source>
</reference>
<keyword evidence="4" id="KW-1185">Reference proteome</keyword>
<dbReference type="EMBL" id="JADBGQ010000004">
    <property type="protein sequence ID" value="KAG5400421.1"/>
    <property type="molecule type" value="Genomic_DNA"/>
</dbReference>
<evidence type="ECO:0000259" key="2">
    <source>
        <dbReference type="Pfam" id="PF13456"/>
    </source>
</evidence>
<organism evidence="3 4">
    <name type="scientific">Brassica rapa subsp. trilocularis</name>
    <dbReference type="NCBI Taxonomy" id="1813537"/>
    <lineage>
        <taxon>Eukaryota</taxon>
        <taxon>Viridiplantae</taxon>
        <taxon>Streptophyta</taxon>
        <taxon>Embryophyta</taxon>
        <taxon>Tracheophyta</taxon>
        <taxon>Spermatophyta</taxon>
        <taxon>Magnoliopsida</taxon>
        <taxon>eudicotyledons</taxon>
        <taxon>Gunneridae</taxon>
        <taxon>Pentapetalae</taxon>
        <taxon>rosids</taxon>
        <taxon>malvids</taxon>
        <taxon>Brassicales</taxon>
        <taxon>Brassicaceae</taxon>
        <taxon>Brassiceae</taxon>
        <taxon>Brassica</taxon>
    </lineage>
</organism>
<gene>
    <name evidence="3" type="primary">A04g503180.1_BraROA</name>
    <name evidence="3" type="ORF">IGI04_015028</name>
</gene>
<dbReference type="PANTHER" id="PTHR34146:SF3">
    <property type="entry name" value="POLYNUCLEOTIDYL TRANSFERASE, RIBONUCLEASE H-LIKE SUPERFAMILY PROTEIN"/>
    <property type="match status" value="1"/>
</dbReference>
<evidence type="ECO:0000313" key="3">
    <source>
        <dbReference type="EMBL" id="KAG5400421.1"/>
    </source>
</evidence>
<dbReference type="Gene3D" id="3.30.420.10">
    <property type="entry name" value="Ribonuclease H-like superfamily/Ribonuclease H"/>
    <property type="match status" value="1"/>
</dbReference>
<dbReference type="InterPro" id="IPR044730">
    <property type="entry name" value="RNase_H-like_dom_plant"/>
</dbReference>
<evidence type="ECO:0000313" key="4">
    <source>
        <dbReference type="Proteomes" id="UP000823674"/>
    </source>
</evidence>
<evidence type="ECO:0000256" key="1">
    <source>
        <dbReference type="SAM" id="MobiDB-lite"/>
    </source>
</evidence>
<dbReference type="Pfam" id="PF13456">
    <property type="entry name" value="RVT_3"/>
    <property type="match status" value="1"/>
</dbReference>
<feature type="region of interest" description="Disordered" evidence="1">
    <location>
        <begin position="108"/>
        <end position="128"/>
    </location>
</feature>
<comment type="caution">
    <text evidence="3">The sequence shown here is derived from an EMBL/GenBank/DDBJ whole genome shotgun (WGS) entry which is preliminary data.</text>
</comment>
<dbReference type="InterPro" id="IPR036397">
    <property type="entry name" value="RNaseH_sf"/>
</dbReference>
<dbReference type="InterPro" id="IPR002156">
    <property type="entry name" value="RNaseH_domain"/>
</dbReference>
<name>A0ABQ7MRD8_BRACM</name>
<dbReference type="PANTHER" id="PTHR34146">
    <property type="entry name" value="POLYNUCLEOTIDYL TRANSFERASE, RIBONUCLEASE H-LIKE SUPERFAMILY PROTEIN-RELATED"/>
    <property type="match status" value="1"/>
</dbReference>
<dbReference type="SUPFAM" id="SSF53098">
    <property type="entry name" value="Ribonuclease H-like"/>
    <property type="match status" value="1"/>
</dbReference>
<dbReference type="InterPro" id="IPR012337">
    <property type="entry name" value="RNaseH-like_sf"/>
</dbReference>
<feature type="compositionally biased region" description="Polar residues" evidence="1">
    <location>
        <begin position="112"/>
        <end position="128"/>
    </location>
</feature>
<feature type="domain" description="RNase H type-1" evidence="2">
    <location>
        <begin position="134"/>
        <end position="251"/>
    </location>
</feature>